<dbReference type="Gene3D" id="1.10.3210.10">
    <property type="entry name" value="Hypothetical protein af1432"/>
    <property type="match status" value="1"/>
</dbReference>
<keyword evidence="2" id="KW-1185">Reference proteome</keyword>
<dbReference type="SMART" id="SM00567">
    <property type="entry name" value="EZ_HEAT"/>
    <property type="match status" value="3"/>
</dbReference>
<evidence type="ECO:0000313" key="2">
    <source>
        <dbReference type="Proteomes" id="UP001271792"/>
    </source>
</evidence>
<dbReference type="SUPFAM" id="SSF109604">
    <property type="entry name" value="HD-domain/PDEase-like"/>
    <property type="match status" value="1"/>
</dbReference>
<reference evidence="1 2" key="1">
    <citation type="submission" date="2023-11" db="EMBL/GenBank/DDBJ databases">
        <title>Lentzea sokolovensis, sp. nov., Lentzea kristufkii, sp. nov., and Lentzea miocenensis, sp. nov., rare actinobacteria from Sokolov Coal Basin, Miocene lacustrine sediment, Czech Republic.</title>
        <authorList>
            <person name="Lara A."/>
            <person name="Kotroba L."/>
            <person name="Nouioui I."/>
            <person name="Neumann-Schaal M."/>
            <person name="Mast Y."/>
            <person name="Chronakova A."/>
        </authorList>
    </citation>
    <scope>NUCLEOTIDE SEQUENCE [LARGE SCALE GENOMIC DNA]</scope>
    <source>
        <strain evidence="1 2">BCCO 10_0798</strain>
    </source>
</reference>
<dbReference type="SUPFAM" id="SSF48371">
    <property type="entry name" value="ARM repeat"/>
    <property type="match status" value="1"/>
</dbReference>
<dbReference type="EMBL" id="JAXAVV010000018">
    <property type="protein sequence ID" value="MDX8053850.1"/>
    <property type="molecule type" value="Genomic_DNA"/>
</dbReference>
<dbReference type="InterPro" id="IPR016024">
    <property type="entry name" value="ARM-type_fold"/>
</dbReference>
<dbReference type="Gene3D" id="1.25.10.10">
    <property type="entry name" value="Leucine-rich Repeat Variant"/>
    <property type="match status" value="2"/>
</dbReference>
<protein>
    <submittedName>
        <fullName evidence="1">HEAT repeat domain-containing protein</fullName>
    </submittedName>
</protein>
<dbReference type="Pfam" id="PF13646">
    <property type="entry name" value="HEAT_2"/>
    <property type="match status" value="2"/>
</dbReference>
<dbReference type="RefSeq" id="WP_319987657.1">
    <property type="nucleotide sequence ID" value="NZ_JAXAVV010000018.1"/>
</dbReference>
<dbReference type="InterPro" id="IPR011989">
    <property type="entry name" value="ARM-like"/>
</dbReference>
<dbReference type="Proteomes" id="UP001271792">
    <property type="component" value="Unassembled WGS sequence"/>
</dbReference>
<dbReference type="InterPro" id="IPR004155">
    <property type="entry name" value="PBS_lyase_HEAT"/>
</dbReference>
<accession>A0ABU4U0A7</accession>
<name>A0ABU4U0A7_9PSEU</name>
<dbReference type="PANTHER" id="PTHR12697">
    <property type="entry name" value="PBS LYASE HEAT-LIKE PROTEIN"/>
    <property type="match status" value="1"/>
</dbReference>
<dbReference type="PANTHER" id="PTHR12697:SF5">
    <property type="entry name" value="DEOXYHYPUSINE HYDROXYLASE"/>
    <property type="match status" value="1"/>
</dbReference>
<gene>
    <name evidence="1" type="ORF">SK571_31155</name>
</gene>
<organism evidence="1 2">
    <name type="scientific">Lentzea kristufekii</name>
    <dbReference type="NCBI Taxonomy" id="3095430"/>
    <lineage>
        <taxon>Bacteria</taxon>
        <taxon>Bacillati</taxon>
        <taxon>Actinomycetota</taxon>
        <taxon>Actinomycetes</taxon>
        <taxon>Pseudonocardiales</taxon>
        <taxon>Pseudonocardiaceae</taxon>
        <taxon>Lentzea</taxon>
    </lineage>
</organism>
<comment type="caution">
    <text evidence="1">The sequence shown here is derived from an EMBL/GenBank/DDBJ whole genome shotgun (WGS) entry which is preliminary data.</text>
</comment>
<evidence type="ECO:0000313" key="1">
    <source>
        <dbReference type="EMBL" id="MDX8053850.1"/>
    </source>
</evidence>
<sequence>MGEAKARRIAGRAHRGALRYNGELVLDHLERVAGAVVEQGGDWVAVQAVWLHAVPVSVEDLVREGVSSRVLQVVQVLRSGSRSVPGRVRRDVAVVREALQADHRRDQPPPEVATSPDPLAGHRYEIQRVFGGLRDLSIDLNTPAVTALVEHWWDSADDWDAGIAVYAARGAGLLDRERLLRKVVGGSAGTTAAIAVLSGDGDEREIEVLREVLLRPGEDWHWARLAATARLTEIGGPAAQVDLPEWVLGHPVNVPWRYDRAWLHRNADRLVPLLVEALPDPLWWREAPVALASLRAAEAVGPLCETVRVTEHPIPQIEALGTIGSPEAGPVLVWLSEHEDAEVRAAALLALGHTGGADLVEVAMKACDDPDARVRYRAVRLLARHADGRAVTTLIRLCDTAHAALAADALARIGDPRALPALWYVFSYNDDRAARHAAGRGLARIEGDQRWISLGDPLVARAHMWLLGHKPGWSRSPLRDGTKHSDAMVRTRAVEAFGRLRDPAGAEHVRPLLADPDSRVRSAARAVIRLLEGAATPG</sequence>
<proteinExistence type="predicted"/>